<sequence>MVPDELEFFDPNKPDRNWERMQSRIEYLESERSKKIDERDYAQERIHEIDEELSQLKLSIN</sequence>
<evidence type="ECO:0000313" key="1">
    <source>
        <dbReference type="EMBL" id="CUW10377.1"/>
    </source>
</evidence>
<evidence type="ECO:0000313" key="2">
    <source>
        <dbReference type="Proteomes" id="UP000199271"/>
    </source>
</evidence>
<organism evidence="1 2">
    <name type="scientific">Leuconostoc gasicomitatum</name>
    <dbReference type="NCBI Taxonomy" id="115778"/>
    <lineage>
        <taxon>Bacteria</taxon>
        <taxon>Bacillati</taxon>
        <taxon>Bacillota</taxon>
        <taxon>Bacilli</taxon>
        <taxon>Lactobacillales</taxon>
        <taxon>Lactobacillaceae</taxon>
        <taxon>Leuconostoc</taxon>
        <taxon>Leuconostoc gelidum group</taxon>
    </lineage>
</organism>
<comment type="caution">
    <text evidence="1">The sequence shown here is derived from an EMBL/GenBank/DDBJ whole genome shotgun (WGS) entry which is preliminary data.</text>
</comment>
<name>A0ABM9V331_9LACO</name>
<dbReference type="Proteomes" id="UP000199271">
    <property type="component" value="Unassembled WGS sequence"/>
</dbReference>
<dbReference type="RefSeq" id="WP_089997575.1">
    <property type="nucleotide sequence ID" value="NZ_FBSY01000007.1"/>
</dbReference>
<protein>
    <submittedName>
        <fullName evidence="1">Uncharacterized protein</fullName>
    </submittedName>
</protein>
<proteinExistence type="predicted"/>
<dbReference type="EMBL" id="FBSY01000007">
    <property type="protein sequence ID" value="CUW10377.1"/>
    <property type="molecule type" value="Genomic_DNA"/>
</dbReference>
<reference evidence="1 2" key="1">
    <citation type="submission" date="2015-12" db="EMBL/GenBank/DDBJ databases">
        <authorList>
            <person name="Andreevskaya M."/>
        </authorList>
    </citation>
    <scope>NUCLEOTIDE SEQUENCE [LARGE SCALE GENOMIC DNA]</scope>
    <source>
        <strain evidence="1 2">C122c</strain>
    </source>
</reference>
<keyword evidence="2" id="KW-1185">Reference proteome</keyword>
<accession>A0ABM9V331</accession>
<gene>
    <name evidence="1" type="ORF">C122C_0796</name>
</gene>